<feature type="region of interest" description="Disordered" evidence="5">
    <location>
        <begin position="116"/>
        <end position="155"/>
    </location>
</feature>
<dbReference type="GO" id="GO:0009908">
    <property type="term" value="P:flower development"/>
    <property type="evidence" value="ECO:0007669"/>
    <property type="project" value="UniProtKB-KW"/>
</dbReference>
<dbReference type="OMA" id="WSTIFVE"/>
<proteinExistence type="inferred from homology"/>
<keyword evidence="4" id="KW-0217">Developmental protein</keyword>
<evidence type="ECO:0000256" key="3">
    <source>
        <dbReference type="ARBA" id="ARBA00023089"/>
    </source>
</evidence>
<protein>
    <recommendedName>
        <fullName evidence="4">FRIGIDA-like protein</fullName>
    </recommendedName>
</protein>
<dbReference type="PANTHER" id="PTHR31791:SF2">
    <property type="entry name" value="FRIGIDA-LIKE PROTEIN 4A-RELATED"/>
    <property type="match status" value="1"/>
</dbReference>
<dbReference type="EMBL" id="HG996469">
    <property type="protein sequence ID" value="CAG1841135.1"/>
    <property type="molecule type" value="Genomic_DNA"/>
</dbReference>
<reference evidence="7" key="2">
    <citation type="submission" date="2021-05" db="UniProtKB">
        <authorList>
            <consortium name="EnsemblPlants"/>
        </authorList>
    </citation>
    <scope>IDENTIFICATION</scope>
    <source>
        <strain evidence="7">subsp. malaccensis</strain>
    </source>
</reference>
<evidence type="ECO:0000256" key="2">
    <source>
        <dbReference type="ARBA" id="ARBA00022782"/>
    </source>
</evidence>
<dbReference type="Proteomes" id="UP000012960">
    <property type="component" value="Unplaced"/>
</dbReference>
<evidence type="ECO:0000313" key="7">
    <source>
        <dbReference type="EnsemblPlants" id="Ma04_p03980.1"/>
    </source>
</evidence>
<gene>
    <name evidence="6" type="ORF">GSMUA_109290.1</name>
</gene>
<evidence type="ECO:0000256" key="5">
    <source>
        <dbReference type="SAM" id="MobiDB-lite"/>
    </source>
</evidence>
<dbReference type="AlphaFoldDB" id="A0A804IKT8"/>
<keyword evidence="8" id="KW-1185">Reference proteome</keyword>
<evidence type="ECO:0000313" key="8">
    <source>
        <dbReference type="Proteomes" id="UP000012960"/>
    </source>
</evidence>
<evidence type="ECO:0000256" key="1">
    <source>
        <dbReference type="ARBA" id="ARBA00008956"/>
    </source>
</evidence>
<dbReference type="EnsemblPlants" id="Ma04_t03980.1">
    <property type="protein sequence ID" value="Ma04_p03980.1"/>
    <property type="gene ID" value="Ma04_g03980"/>
</dbReference>
<sequence>MGDCQRKGKGEKELISKGHQLDAINFAYEAGLQDKFTPVSLLKSFLKDSNKATSTIEDHNGGGQTTKSMVLILFYCRITRAARNSQLIIRAAIKCIQEHKLEAEFPLESLQKRLEQSEKTKVEKKKPSGGGPAAPANKRTRANNGGPMPPAKAGRLTNTVHVSSPAAPAFVRSPSAHTTYPAAAPYPYDSPAGHGVYGSRSPPVIRDSYGYPAEVGPVALGAPYHSPPMSYPVYGNYNPLGGYNNGVAPGYQQAYYR</sequence>
<dbReference type="InterPro" id="IPR012474">
    <property type="entry name" value="Frigida"/>
</dbReference>
<evidence type="ECO:0000256" key="4">
    <source>
        <dbReference type="RuleBase" id="RU364012"/>
    </source>
</evidence>
<dbReference type="GO" id="GO:0030154">
    <property type="term" value="P:cell differentiation"/>
    <property type="evidence" value="ECO:0007669"/>
    <property type="project" value="UniProtKB-KW"/>
</dbReference>
<keyword evidence="2 4" id="KW-0221">Differentiation</keyword>
<dbReference type="InParanoid" id="A0A804IKT8"/>
<keyword evidence="3 4" id="KW-0287">Flowering</keyword>
<accession>A0A804IKT8</accession>
<reference evidence="6" key="1">
    <citation type="submission" date="2021-03" db="EMBL/GenBank/DDBJ databases">
        <authorList>
            <consortium name="Genoscope - CEA"/>
            <person name="William W."/>
        </authorList>
    </citation>
    <scope>NUCLEOTIDE SEQUENCE</scope>
    <source>
        <strain evidence="6">Doubled-haploid Pahang</strain>
    </source>
</reference>
<comment type="similarity">
    <text evidence="1 4">Belongs to the Frigida family.</text>
</comment>
<name>A0A804IKT8_MUSAM</name>
<dbReference type="Gramene" id="Ma04_t03980.1">
    <property type="protein sequence ID" value="Ma04_p03980.1"/>
    <property type="gene ID" value="Ma04_g03980"/>
</dbReference>
<dbReference type="Pfam" id="PF07899">
    <property type="entry name" value="Frigida"/>
    <property type="match status" value="1"/>
</dbReference>
<evidence type="ECO:0000313" key="6">
    <source>
        <dbReference type="EMBL" id="CAG1841135.1"/>
    </source>
</evidence>
<dbReference type="PANTHER" id="PTHR31791">
    <property type="entry name" value="FRIGIDA-LIKE PROTEIN 3-RELATED"/>
    <property type="match status" value="1"/>
</dbReference>
<organism evidence="7 8">
    <name type="scientific">Musa acuminata subsp. malaccensis</name>
    <name type="common">Wild banana</name>
    <name type="synonym">Musa malaccensis</name>
    <dbReference type="NCBI Taxonomy" id="214687"/>
    <lineage>
        <taxon>Eukaryota</taxon>
        <taxon>Viridiplantae</taxon>
        <taxon>Streptophyta</taxon>
        <taxon>Embryophyta</taxon>
        <taxon>Tracheophyta</taxon>
        <taxon>Spermatophyta</taxon>
        <taxon>Magnoliopsida</taxon>
        <taxon>Liliopsida</taxon>
        <taxon>Zingiberales</taxon>
        <taxon>Musaceae</taxon>
        <taxon>Musa</taxon>
    </lineage>
</organism>